<accession>A0A8J8SVK3</accession>
<reference evidence="2" key="1">
    <citation type="submission" date="2019-06" db="EMBL/GenBank/DDBJ databases">
        <authorList>
            <person name="Zheng W."/>
        </authorList>
    </citation>
    <scope>NUCLEOTIDE SEQUENCE</scope>
    <source>
        <strain evidence="2">QDHG01</strain>
    </source>
</reference>
<evidence type="ECO:0000313" key="3">
    <source>
        <dbReference type="Proteomes" id="UP000785679"/>
    </source>
</evidence>
<dbReference type="AlphaFoldDB" id="A0A8J8SVK3"/>
<evidence type="ECO:0000256" key="1">
    <source>
        <dbReference type="SAM" id="Coils"/>
    </source>
</evidence>
<keyword evidence="3" id="KW-1185">Reference proteome</keyword>
<sequence>MYFNETLNTNQLLFSLPLMSIIDGFTCTLSIKSFLIEIERRNLQEELQLTQLSGYPDDGHFDTNLGFILTGLPLESEVNLRFKDEIVNEAGLQLKYSKSIPITNKHVGETLLSLEHYTNYESIFQQLTQPEVQSLHAVNFGDFPSNILEQAPDDMVYLYFQVQTKALIYKRYPDQFLHALVKIGGLIGLLKIFFIVRQFHMRTFEKEIAKAYQNAYNDAGIKGEAINLTVDKVDTITQSFLSEGSKIRQQKQSKNLKYEDLFTFENVISMAKENQELRKAMNLMDRELRELKGRLLRVENEFKQA</sequence>
<evidence type="ECO:0000313" key="2">
    <source>
        <dbReference type="EMBL" id="TNV72275.1"/>
    </source>
</evidence>
<dbReference type="Proteomes" id="UP000785679">
    <property type="component" value="Unassembled WGS sequence"/>
</dbReference>
<dbReference type="EMBL" id="RRYP01023201">
    <property type="protein sequence ID" value="TNV72275.1"/>
    <property type="molecule type" value="Genomic_DNA"/>
</dbReference>
<protein>
    <submittedName>
        <fullName evidence="2">Uncharacterized protein</fullName>
    </submittedName>
</protein>
<feature type="coiled-coil region" evidence="1">
    <location>
        <begin position="270"/>
        <end position="301"/>
    </location>
</feature>
<name>A0A8J8SVK3_HALGN</name>
<organism evidence="2 3">
    <name type="scientific">Halteria grandinella</name>
    <dbReference type="NCBI Taxonomy" id="5974"/>
    <lineage>
        <taxon>Eukaryota</taxon>
        <taxon>Sar</taxon>
        <taxon>Alveolata</taxon>
        <taxon>Ciliophora</taxon>
        <taxon>Intramacronucleata</taxon>
        <taxon>Spirotrichea</taxon>
        <taxon>Stichotrichia</taxon>
        <taxon>Sporadotrichida</taxon>
        <taxon>Halteriidae</taxon>
        <taxon>Halteria</taxon>
    </lineage>
</organism>
<proteinExistence type="predicted"/>
<comment type="caution">
    <text evidence="2">The sequence shown here is derived from an EMBL/GenBank/DDBJ whole genome shotgun (WGS) entry which is preliminary data.</text>
</comment>
<gene>
    <name evidence="2" type="ORF">FGO68_gene6088</name>
</gene>
<keyword evidence="1" id="KW-0175">Coiled coil</keyword>